<evidence type="ECO:0000313" key="2">
    <source>
        <dbReference type="EMBL" id="KAG5498590.1"/>
    </source>
</evidence>
<feature type="region of interest" description="Disordered" evidence="1">
    <location>
        <begin position="38"/>
        <end position="157"/>
    </location>
</feature>
<dbReference type="SUPFAM" id="SSF48371">
    <property type="entry name" value="ARM repeat"/>
    <property type="match status" value="1"/>
</dbReference>
<dbReference type="EMBL" id="JAFJZO010000030">
    <property type="protein sequence ID" value="KAG5498590.1"/>
    <property type="molecule type" value="Genomic_DNA"/>
</dbReference>
<dbReference type="GeneID" id="94288977"/>
<proteinExistence type="predicted"/>
<feature type="compositionally biased region" description="Basic and acidic residues" evidence="1">
    <location>
        <begin position="93"/>
        <end position="105"/>
    </location>
</feature>
<dbReference type="Proteomes" id="UP000674318">
    <property type="component" value="Unassembled WGS sequence"/>
</dbReference>
<dbReference type="OrthoDB" id="273156at2759"/>
<keyword evidence="3" id="KW-1185">Reference proteome</keyword>
<feature type="compositionally biased region" description="Gly residues" evidence="1">
    <location>
        <begin position="38"/>
        <end position="50"/>
    </location>
</feature>
<dbReference type="AlphaFoldDB" id="A0A836L870"/>
<comment type="caution">
    <text evidence="2">The sequence shown here is derived from an EMBL/GenBank/DDBJ whole genome shotgun (WGS) entry which is preliminary data.</text>
</comment>
<evidence type="ECO:0000313" key="3">
    <source>
        <dbReference type="Proteomes" id="UP000674318"/>
    </source>
</evidence>
<dbReference type="RefSeq" id="XP_067755344.1">
    <property type="nucleotide sequence ID" value="XM_067898900.1"/>
</dbReference>
<reference evidence="2 3" key="1">
    <citation type="submission" date="2021-02" db="EMBL/GenBank/DDBJ databases">
        <title>Porcisia hertigi Genome sequencing and assembly.</title>
        <authorList>
            <person name="Almutairi H."/>
            <person name="Gatherer D."/>
        </authorList>
    </citation>
    <scope>NUCLEOTIDE SEQUENCE [LARGE SCALE GENOMIC DNA]</scope>
    <source>
        <strain evidence="2 3">C119</strain>
    </source>
</reference>
<organism evidence="2 3">
    <name type="scientific">Porcisia hertigi</name>
    <dbReference type="NCBI Taxonomy" id="2761500"/>
    <lineage>
        <taxon>Eukaryota</taxon>
        <taxon>Discoba</taxon>
        <taxon>Euglenozoa</taxon>
        <taxon>Kinetoplastea</taxon>
        <taxon>Metakinetoplastina</taxon>
        <taxon>Trypanosomatida</taxon>
        <taxon>Trypanosomatidae</taxon>
        <taxon>Leishmaniinae</taxon>
        <taxon>Porcisia</taxon>
    </lineage>
</organism>
<name>A0A836L870_9TRYP</name>
<dbReference type="KEGG" id="phet:94288977"/>
<protein>
    <submittedName>
        <fullName evidence="2">Uncharacterized protein</fullName>
    </submittedName>
</protein>
<sequence length="677" mass="75129">MLQRSSTLTCAPLGARAYSMVFGACAVLRQSGGYQGRGGGPRFAGGGGGFSPQQQQYHQQGGGYRNSDDYPRNRGGGVRGYDNRNEGYANRQQRYDDRPQRRDNHQQGYSNRQHSYEDGTQRHGFHRQGFQNPQQIHGSRQHDGDDRQSAPGGNREQYLAQDADKLLKMKQMYKKAKDTKERVGILKEARRALRRTRIDPSTQDERSVAVVMNCAATFSISAKTEVFEQAFQWMRSNIGGILPQNVALFANALGLILPPEAKEVVVSEVLPVVQSVMREMTPVEVVMVLQALQRLRVTENEKLQDELLAHLEPCICSMPVQQLSTLASVLHRHSMQTRDNAKWKKIAHETLARALAGVDEMHSREAIVLLGAAPFVDASQEHICQLLARVTETAQYHTDDQVGELMSSILQIRQRVSEPSAGLTAAIEKLHTTLMARLEKVSVFVRPKSATRIWNYAHASGIELSSTIQENMCASLIKLMTFRPVLFRDLARLVASLSTQKLPSAEILAVAANYSVGVRPPRPAKEASSYEGEIPEDGEDQETIRAEAREALYSRHFGTLTELRISLENSFAKNNVSPNDALTKTLPEHLLKHAAEALPRQMLVAIVAIALAPDNCSCRNKDHDAAVRVAVLKALEENPEKFKSHLSPTFVDWFLSSIPANSNSGEIVGALQKVMAQ</sequence>
<dbReference type="InterPro" id="IPR016024">
    <property type="entry name" value="ARM-type_fold"/>
</dbReference>
<feature type="compositionally biased region" description="Polar residues" evidence="1">
    <location>
        <begin position="129"/>
        <end position="138"/>
    </location>
</feature>
<gene>
    <name evidence="2" type="ORF">JKF63_02876</name>
</gene>
<accession>A0A836L870</accession>
<evidence type="ECO:0000256" key="1">
    <source>
        <dbReference type="SAM" id="MobiDB-lite"/>
    </source>
</evidence>